<keyword evidence="3" id="KW-1185">Reference proteome</keyword>
<sequence length="22" mass="2375">MASKSTDSNVKATSRIIRPKLA</sequence>
<feature type="region of interest" description="Disordered" evidence="1">
    <location>
        <begin position="1"/>
        <end position="22"/>
    </location>
</feature>
<evidence type="ECO:0000313" key="2">
    <source>
        <dbReference type="EMBL" id="CAG7733024.1"/>
    </source>
</evidence>
<dbReference type="EMBL" id="CAJVCH010242016">
    <property type="protein sequence ID" value="CAG7733024.1"/>
    <property type="molecule type" value="Genomic_DNA"/>
</dbReference>
<evidence type="ECO:0000313" key="3">
    <source>
        <dbReference type="Proteomes" id="UP000708208"/>
    </source>
</evidence>
<evidence type="ECO:0000256" key="1">
    <source>
        <dbReference type="SAM" id="MobiDB-lite"/>
    </source>
</evidence>
<reference evidence="2" key="1">
    <citation type="submission" date="2021-06" db="EMBL/GenBank/DDBJ databases">
        <authorList>
            <person name="Hodson N. C."/>
            <person name="Mongue J. A."/>
            <person name="Jaron S. K."/>
        </authorList>
    </citation>
    <scope>NUCLEOTIDE SEQUENCE</scope>
</reference>
<name>A0A8J2P6G5_9HEXA</name>
<feature type="non-terminal residue" evidence="2">
    <location>
        <position position="1"/>
    </location>
</feature>
<dbReference type="AlphaFoldDB" id="A0A8J2P6G5"/>
<gene>
    <name evidence="2" type="ORF">AFUS01_LOCUS21497</name>
</gene>
<proteinExistence type="predicted"/>
<accession>A0A8J2P6G5</accession>
<feature type="compositionally biased region" description="Polar residues" evidence="1">
    <location>
        <begin position="1"/>
        <end position="12"/>
    </location>
</feature>
<organism evidence="2 3">
    <name type="scientific">Allacma fusca</name>
    <dbReference type="NCBI Taxonomy" id="39272"/>
    <lineage>
        <taxon>Eukaryota</taxon>
        <taxon>Metazoa</taxon>
        <taxon>Ecdysozoa</taxon>
        <taxon>Arthropoda</taxon>
        <taxon>Hexapoda</taxon>
        <taxon>Collembola</taxon>
        <taxon>Symphypleona</taxon>
        <taxon>Sminthuridae</taxon>
        <taxon>Allacma</taxon>
    </lineage>
</organism>
<protein>
    <submittedName>
        <fullName evidence="2">Uncharacterized protein</fullName>
    </submittedName>
</protein>
<comment type="caution">
    <text evidence="2">The sequence shown here is derived from an EMBL/GenBank/DDBJ whole genome shotgun (WGS) entry which is preliminary data.</text>
</comment>
<dbReference type="Proteomes" id="UP000708208">
    <property type="component" value="Unassembled WGS sequence"/>
</dbReference>